<reference evidence="12 13" key="1">
    <citation type="journal article" date="2015" name="Fungal Genet. Biol.">
        <title>Evolution of novel wood decay mechanisms in Agaricales revealed by the genome sequences of Fistulina hepatica and Cylindrobasidium torrendii.</title>
        <authorList>
            <person name="Floudas D."/>
            <person name="Held B.W."/>
            <person name="Riley R."/>
            <person name="Nagy L.G."/>
            <person name="Koehler G."/>
            <person name="Ransdell A.S."/>
            <person name="Younus H."/>
            <person name="Chow J."/>
            <person name="Chiniquy J."/>
            <person name="Lipzen A."/>
            <person name="Tritt A."/>
            <person name="Sun H."/>
            <person name="Haridas S."/>
            <person name="LaButti K."/>
            <person name="Ohm R.A."/>
            <person name="Kues U."/>
            <person name="Blanchette R.A."/>
            <person name="Grigoriev I.V."/>
            <person name="Minto R.E."/>
            <person name="Hibbett D.S."/>
        </authorList>
    </citation>
    <scope>NUCLEOTIDE SEQUENCE [LARGE SCALE GENOMIC DNA]</scope>
    <source>
        <strain evidence="12 13">FP15055 ss-10</strain>
    </source>
</reference>
<dbReference type="Gene3D" id="3.30.40.10">
    <property type="entry name" value="Zinc/RING finger domain, C3HC4 (zinc finger)"/>
    <property type="match status" value="2"/>
</dbReference>
<keyword evidence="2" id="KW-0479">Metal-binding</keyword>
<dbReference type="Proteomes" id="UP000054007">
    <property type="component" value="Unassembled WGS sequence"/>
</dbReference>
<evidence type="ECO:0000259" key="11">
    <source>
        <dbReference type="PROSITE" id="PS50016"/>
    </source>
</evidence>
<evidence type="ECO:0000256" key="3">
    <source>
        <dbReference type="ARBA" id="ARBA00022737"/>
    </source>
</evidence>
<feature type="region of interest" description="Disordered" evidence="10">
    <location>
        <begin position="319"/>
        <end position="400"/>
    </location>
</feature>
<keyword evidence="5" id="KW-0862">Zinc</keyword>
<keyword evidence="13" id="KW-1185">Reference proteome</keyword>
<feature type="compositionally biased region" description="Low complexity" evidence="10">
    <location>
        <begin position="11"/>
        <end position="24"/>
    </location>
</feature>
<dbReference type="InterPro" id="IPR013083">
    <property type="entry name" value="Znf_RING/FYVE/PHD"/>
</dbReference>
<evidence type="ECO:0000256" key="4">
    <source>
        <dbReference type="ARBA" id="ARBA00022771"/>
    </source>
</evidence>
<dbReference type="AlphaFoldDB" id="A0A0D7B1Y9"/>
<gene>
    <name evidence="12" type="ORF">CYLTODRAFT_493319</name>
</gene>
<evidence type="ECO:0000313" key="13">
    <source>
        <dbReference type="Proteomes" id="UP000054007"/>
    </source>
</evidence>
<dbReference type="EMBL" id="KN880649">
    <property type="protein sequence ID" value="KIY64195.1"/>
    <property type="molecule type" value="Genomic_DNA"/>
</dbReference>
<dbReference type="GO" id="GO:0008270">
    <property type="term" value="F:zinc ion binding"/>
    <property type="evidence" value="ECO:0007669"/>
    <property type="project" value="UniProtKB-KW"/>
</dbReference>
<dbReference type="InterPro" id="IPR019787">
    <property type="entry name" value="Znf_PHD-finger"/>
</dbReference>
<keyword evidence="3" id="KW-0677">Repeat</keyword>
<dbReference type="STRING" id="1314674.A0A0D7B1Y9"/>
<evidence type="ECO:0000256" key="1">
    <source>
        <dbReference type="ARBA" id="ARBA00004123"/>
    </source>
</evidence>
<dbReference type="SUPFAM" id="SSF57903">
    <property type="entry name" value="FYVE/PHD zinc finger"/>
    <property type="match status" value="2"/>
</dbReference>
<feature type="region of interest" description="Disordered" evidence="10">
    <location>
        <begin position="1"/>
        <end position="56"/>
    </location>
</feature>
<evidence type="ECO:0000256" key="9">
    <source>
        <dbReference type="PROSITE-ProRule" id="PRU00146"/>
    </source>
</evidence>
<dbReference type="GO" id="GO:0005634">
    <property type="term" value="C:nucleus"/>
    <property type="evidence" value="ECO:0007669"/>
    <property type="project" value="UniProtKB-SubCell"/>
</dbReference>
<name>A0A0D7B1Y9_9AGAR</name>
<keyword evidence="4 9" id="KW-0863">Zinc-finger</keyword>
<evidence type="ECO:0000313" key="12">
    <source>
        <dbReference type="EMBL" id="KIY64195.1"/>
    </source>
</evidence>
<sequence length="1039" mass="111326">MNNNIVRRKSAINAAESISNSAGSGRHKRKEHPIKDIPVAKVPRTSNSTASSSHSVYRRALTRPAFGVARITCTSNLPAANAKLYKLRPDMDGVRPTSAPVGSTSSSVMEDGSNSGSKPPTYSGNNGGDTNTMDMSPAVGGLKDIRASSLTSMSESPPSSPGLVKPPNRPHTDHRGTSAKPLSSSSPASHPKAQARKKFKNQKVCDECEQVIEPKQPWLTCNKCGVFFHPRCTGAKDLVLKAANDMAWSCAECKECEECNSSGDAVSMLFCDSCDSGWHMKCVKLSEPPAEDSAWYCVHCSPSRTPALQHTTGLTFKLPPSIKKEDTLGKGKSPSKQDESDVVVRIRIPALSKRSLDVSQTPSSSTAVSQSPQSPPGRATSPDSDMSISTASPKASSPMDALRSLSLEPLDADGEAAKLFTPEPTPAPSLPDITGGPSEDSPDDLSTPKPLDRSPTPVVPDVSTADTDTIRSITPQLPDGAAIASPDLTTSEQATILSNASLLGVDLLSSQATDIEPSTDPAPVPVKLSFKAPPSAPSHTTPPASKEIPSSDRPLLNIVVQDATKPSISDSEYRNLHRPRKLYQALDFSEKQPSSEEPKATPLPFSKPPSAAKVDSPPSPRHLDFSETKSASPCLEHRSYVVTQPTPSSSGTFESSRPDALGSADFSHKKGAPSELQPDQSHTAARPHQMANDSAVASPVADDELHIGALTPASRQPTPSQLGDMNSPTPGPSGATPPPPSSPLQDKEMPFAEQEDLPTMANDDVTSMGSLSESSPFAPPLSEQAAKAISELPKAPSRPSSTPPRPSTDLSSAGPSTQPAAQVVSFPIVPSNAVPISNSQTADKAKGSQLPLDDVDKQEFMAFVGQMWDRQRKRKLDASILSNKDRELGERVHAVTELQEKLQARKMLLQEEREKTEAAIGAMKKACWIELEMAKGENRTRELERGLRTGMRQKGLYEMETLRREQKSLFNRKATLARDTDEIKKLGQVIDEKAIVLTNLKLETEAKEKKKKDLENGLEERKNGLQRASQALSAMINLR</sequence>
<feature type="region of interest" description="Disordered" evidence="10">
    <location>
        <begin position="418"/>
        <end position="484"/>
    </location>
</feature>
<feature type="compositionally biased region" description="Low complexity" evidence="10">
    <location>
        <begin position="178"/>
        <end position="192"/>
    </location>
</feature>
<dbReference type="PROSITE" id="PS50016">
    <property type="entry name" value="ZF_PHD_2"/>
    <property type="match status" value="2"/>
</dbReference>
<feature type="compositionally biased region" description="Polar residues" evidence="10">
    <location>
        <begin position="100"/>
        <end position="134"/>
    </location>
</feature>
<comment type="subcellular location">
    <subcellularLocation>
        <location evidence="1">Nucleus</location>
    </subcellularLocation>
</comment>
<feature type="compositionally biased region" description="Polar residues" evidence="10">
    <location>
        <begin position="381"/>
        <end position="395"/>
    </location>
</feature>
<protein>
    <recommendedName>
        <fullName evidence="11">PHD-type domain-containing protein</fullName>
    </recommendedName>
</protein>
<feature type="compositionally biased region" description="Polar residues" evidence="10">
    <location>
        <begin position="464"/>
        <end position="475"/>
    </location>
</feature>
<feature type="region of interest" description="Disordered" evidence="10">
    <location>
        <begin position="583"/>
        <end position="824"/>
    </location>
</feature>
<keyword evidence="6" id="KW-0805">Transcription regulation</keyword>
<evidence type="ECO:0000256" key="7">
    <source>
        <dbReference type="ARBA" id="ARBA00023163"/>
    </source>
</evidence>
<keyword evidence="8" id="KW-0539">Nucleus</keyword>
<dbReference type="OrthoDB" id="787137at2759"/>
<feature type="domain" description="PHD-type" evidence="11">
    <location>
        <begin position="202"/>
        <end position="256"/>
    </location>
</feature>
<dbReference type="PANTHER" id="PTHR45888">
    <property type="entry name" value="HL01030P-RELATED"/>
    <property type="match status" value="1"/>
</dbReference>
<feature type="compositionally biased region" description="Polar residues" evidence="10">
    <location>
        <begin position="809"/>
        <end position="820"/>
    </location>
</feature>
<dbReference type="CDD" id="cd15489">
    <property type="entry name" value="PHD_SF"/>
    <property type="match status" value="1"/>
</dbReference>
<feature type="domain" description="PHD-type" evidence="11">
    <location>
        <begin position="253"/>
        <end position="303"/>
    </location>
</feature>
<feature type="compositionally biased region" description="Low complexity" evidence="10">
    <location>
        <begin position="358"/>
        <end position="372"/>
    </location>
</feature>
<feature type="region of interest" description="Disordered" evidence="10">
    <location>
        <begin position="513"/>
        <end position="555"/>
    </location>
</feature>
<feature type="compositionally biased region" description="Basic residues" evidence="10">
    <location>
        <begin position="1"/>
        <end position="10"/>
    </location>
</feature>
<organism evidence="12 13">
    <name type="scientific">Cylindrobasidium torrendii FP15055 ss-10</name>
    <dbReference type="NCBI Taxonomy" id="1314674"/>
    <lineage>
        <taxon>Eukaryota</taxon>
        <taxon>Fungi</taxon>
        <taxon>Dikarya</taxon>
        <taxon>Basidiomycota</taxon>
        <taxon>Agaricomycotina</taxon>
        <taxon>Agaricomycetes</taxon>
        <taxon>Agaricomycetidae</taxon>
        <taxon>Agaricales</taxon>
        <taxon>Marasmiineae</taxon>
        <taxon>Physalacriaceae</taxon>
        <taxon>Cylindrobasidium</taxon>
    </lineage>
</organism>
<feature type="region of interest" description="Disordered" evidence="10">
    <location>
        <begin position="90"/>
        <end position="196"/>
    </location>
</feature>
<feature type="compositionally biased region" description="Low complexity" evidence="10">
    <location>
        <begin position="46"/>
        <end position="55"/>
    </location>
</feature>
<keyword evidence="7" id="KW-0804">Transcription</keyword>
<dbReference type="InterPro" id="IPR011011">
    <property type="entry name" value="Znf_FYVE_PHD"/>
</dbReference>
<feature type="compositionally biased region" description="Basic and acidic residues" evidence="10">
    <location>
        <begin position="588"/>
        <end position="599"/>
    </location>
</feature>
<dbReference type="PANTHER" id="PTHR45888:SF4">
    <property type="entry name" value="PHD FINGER PROTEIN 10"/>
    <property type="match status" value="1"/>
</dbReference>
<proteinExistence type="predicted"/>
<feature type="compositionally biased region" description="Low complexity" evidence="10">
    <location>
        <begin position="148"/>
        <end position="157"/>
    </location>
</feature>
<feature type="compositionally biased region" description="Polar residues" evidence="10">
    <location>
        <begin position="641"/>
        <end position="655"/>
    </location>
</feature>
<feature type="compositionally biased region" description="Basic and acidic residues" evidence="10">
    <location>
        <begin position="322"/>
        <end position="344"/>
    </location>
</feature>
<feature type="compositionally biased region" description="Pro residues" evidence="10">
    <location>
        <begin position="729"/>
        <end position="742"/>
    </location>
</feature>
<evidence type="ECO:0000256" key="5">
    <source>
        <dbReference type="ARBA" id="ARBA00022833"/>
    </source>
</evidence>
<evidence type="ECO:0000256" key="2">
    <source>
        <dbReference type="ARBA" id="ARBA00022723"/>
    </source>
</evidence>
<dbReference type="InterPro" id="IPR001965">
    <property type="entry name" value="Znf_PHD"/>
</dbReference>
<evidence type="ECO:0000256" key="10">
    <source>
        <dbReference type="SAM" id="MobiDB-lite"/>
    </source>
</evidence>
<feature type="compositionally biased region" description="Polar residues" evidence="10">
    <location>
        <begin position="713"/>
        <end position="726"/>
    </location>
</feature>
<dbReference type="Pfam" id="PF00628">
    <property type="entry name" value="PHD"/>
    <property type="match status" value="1"/>
</dbReference>
<accession>A0A0D7B1Y9</accession>
<feature type="compositionally biased region" description="Polar residues" evidence="10">
    <location>
        <begin position="764"/>
        <end position="775"/>
    </location>
</feature>
<dbReference type="SMART" id="SM00249">
    <property type="entry name" value="PHD"/>
    <property type="match status" value="2"/>
</dbReference>
<evidence type="ECO:0000256" key="8">
    <source>
        <dbReference type="ARBA" id="ARBA00023242"/>
    </source>
</evidence>
<evidence type="ECO:0000256" key="6">
    <source>
        <dbReference type="ARBA" id="ARBA00023015"/>
    </source>
</evidence>